<dbReference type="SUPFAM" id="SSF53448">
    <property type="entry name" value="Nucleotide-diphospho-sugar transferases"/>
    <property type="match status" value="1"/>
</dbReference>
<dbReference type="InterPro" id="IPR029044">
    <property type="entry name" value="Nucleotide-diphossugar_trans"/>
</dbReference>
<proteinExistence type="predicted"/>
<sequence length="185" mass="20718">MKHFCVIIDTRRGYARLGRCLRAIATAVTNDQGSVDIILVADRVRSRLVTLADQHGASIIKLPAGPRGQRYNTIANSVQTEALVFIDATAEVPPAWFMQIEDALHDYWNAVILTTQSRFPPWLARFYHPAGRTLALAIKRTWFERVGGFDPDLDNEAERDLVGRLMACHARVLQLTPNGDTQHPS</sequence>
<feature type="domain" description="Glycosyltransferase 2-like" evidence="1">
    <location>
        <begin position="5"/>
        <end position="123"/>
    </location>
</feature>
<accession>A0ABV7M1S6</accession>
<evidence type="ECO:0000313" key="2">
    <source>
        <dbReference type="EMBL" id="MFC3292828.1"/>
    </source>
</evidence>
<dbReference type="Proteomes" id="UP001595640">
    <property type="component" value="Unassembled WGS sequence"/>
</dbReference>
<dbReference type="GO" id="GO:0016757">
    <property type="term" value="F:glycosyltransferase activity"/>
    <property type="evidence" value="ECO:0007669"/>
    <property type="project" value="UniProtKB-KW"/>
</dbReference>
<dbReference type="EMBL" id="JBHRUH010000019">
    <property type="protein sequence ID" value="MFC3292828.1"/>
    <property type="molecule type" value="Genomic_DNA"/>
</dbReference>
<protein>
    <submittedName>
        <fullName evidence="2">Glycosyltransferase</fullName>
        <ecNumber evidence="2">2.4.-.-</ecNumber>
    </submittedName>
</protein>
<organism evidence="2 3">
    <name type="scientific">Modicisalibacter luteus</name>
    <dbReference type="NCBI Taxonomy" id="453962"/>
    <lineage>
        <taxon>Bacteria</taxon>
        <taxon>Pseudomonadati</taxon>
        <taxon>Pseudomonadota</taxon>
        <taxon>Gammaproteobacteria</taxon>
        <taxon>Oceanospirillales</taxon>
        <taxon>Halomonadaceae</taxon>
        <taxon>Modicisalibacter</taxon>
    </lineage>
</organism>
<dbReference type="RefSeq" id="WP_156817467.1">
    <property type="nucleotide sequence ID" value="NZ_BMXD01000010.1"/>
</dbReference>
<evidence type="ECO:0000259" key="1">
    <source>
        <dbReference type="Pfam" id="PF00535"/>
    </source>
</evidence>
<reference evidence="3" key="1">
    <citation type="journal article" date="2019" name="Int. J. Syst. Evol. Microbiol.">
        <title>The Global Catalogue of Microorganisms (GCM) 10K type strain sequencing project: providing services to taxonomists for standard genome sequencing and annotation.</title>
        <authorList>
            <consortium name="The Broad Institute Genomics Platform"/>
            <consortium name="The Broad Institute Genome Sequencing Center for Infectious Disease"/>
            <person name="Wu L."/>
            <person name="Ma J."/>
        </authorList>
    </citation>
    <scope>NUCLEOTIDE SEQUENCE [LARGE SCALE GENOMIC DNA]</scope>
    <source>
        <strain evidence="3">KCTC 12847</strain>
    </source>
</reference>
<comment type="caution">
    <text evidence="2">The sequence shown here is derived from an EMBL/GenBank/DDBJ whole genome shotgun (WGS) entry which is preliminary data.</text>
</comment>
<name>A0ABV7M1S6_9GAMM</name>
<keyword evidence="3" id="KW-1185">Reference proteome</keyword>
<dbReference type="EC" id="2.4.-.-" evidence="2"/>
<dbReference type="Pfam" id="PF00535">
    <property type="entry name" value="Glycos_transf_2"/>
    <property type="match status" value="1"/>
</dbReference>
<gene>
    <name evidence="2" type="ORF">ACFOEI_12220</name>
</gene>
<keyword evidence="2" id="KW-0328">Glycosyltransferase</keyword>
<keyword evidence="2" id="KW-0808">Transferase</keyword>
<dbReference type="InterPro" id="IPR001173">
    <property type="entry name" value="Glyco_trans_2-like"/>
</dbReference>
<evidence type="ECO:0000313" key="3">
    <source>
        <dbReference type="Proteomes" id="UP001595640"/>
    </source>
</evidence>
<dbReference type="Gene3D" id="3.90.550.10">
    <property type="entry name" value="Spore Coat Polysaccharide Biosynthesis Protein SpsA, Chain A"/>
    <property type="match status" value="1"/>
</dbReference>